<dbReference type="AlphaFoldDB" id="A0A9D4VIE0"/>
<dbReference type="SUPFAM" id="SSF81301">
    <property type="entry name" value="Nucleotidyltransferase"/>
    <property type="match status" value="1"/>
</dbReference>
<dbReference type="EMBL" id="JAMSHJ010000007">
    <property type="protein sequence ID" value="KAI5383868.1"/>
    <property type="molecule type" value="Genomic_DNA"/>
</dbReference>
<evidence type="ECO:0000256" key="2">
    <source>
        <dbReference type="ARBA" id="ARBA00022679"/>
    </source>
</evidence>
<dbReference type="Pfam" id="PF12627">
    <property type="entry name" value="PolyA_pol_RNAbd"/>
    <property type="match status" value="1"/>
</dbReference>
<keyword evidence="4" id="KW-0694">RNA-binding</keyword>
<keyword evidence="3" id="KW-0547">Nucleotide-binding</keyword>
<dbReference type="InterPro" id="IPR002646">
    <property type="entry name" value="PolA_pol_head_dom"/>
</dbReference>
<comment type="caution">
    <text evidence="8">The sequence shown here is derived from an EMBL/GenBank/DDBJ whole genome shotgun (WGS) entry which is preliminary data.</text>
</comment>
<evidence type="ECO:0000313" key="9">
    <source>
        <dbReference type="Proteomes" id="UP001058974"/>
    </source>
</evidence>
<reference evidence="8 9" key="1">
    <citation type="journal article" date="2022" name="Nat. Genet.">
        <title>Improved pea reference genome and pan-genome highlight genomic features and evolutionary characteristics.</title>
        <authorList>
            <person name="Yang T."/>
            <person name="Liu R."/>
            <person name="Luo Y."/>
            <person name="Hu S."/>
            <person name="Wang D."/>
            <person name="Wang C."/>
            <person name="Pandey M.K."/>
            <person name="Ge S."/>
            <person name="Xu Q."/>
            <person name="Li N."/>
            <person name="Li G."/>
            <person name="Huang Y."/>
            <person name="Saxena R.K."/>
            <person name="Ji Y."/>
            <person name="Li M."/>
            <person name="Yan X."/>
            <person name="He Y."/>
            <person name="Liu Y."/>
            <person name="Wang X."/>
            <person name="Xiang C."/>
            <person name="Varshney R.K."/>
            <person name="Ding H."/>
            <person name="Gao S."/>
            <person name="Zong X."/>
        </authorList>
    </citation>
    <scope>NUCLEOTIDE SEQUENCE [LARGE SCALE GENOMIC DNA]</scope>
    <source>
        <strain evidence="8 9">cv. Zhongwan 6</strain>
    </source>
</reference>
<evidence type="ECO:0000256" key="1">
    <source>
        <dbReference type="ARBA" id="ARBA00007265"/>
    </source>
</evidence>
<name>A0A9D4VIE0_PEA</name>
<evidence type="ECO:0000259" key="6">
    <source>
        <dbReference type="Pfam" id="PF01743"/>
    </source>
</evidence>
<evidence type="ECO:0000256" key="5">
    <source>
        <dbReference type="SAM" id="MobiDB-lite"/>
    </source>
</evidence>
<dbReference type="Proteomes" id="UP001058974">
    <property type="component" value="Chromosome 7"/>
</dbReference>
<accession>A0A9D4VIE0</accession>
<dbReference type="GO" id="GO:0016779">
    <property type="term" value="F:nucleotidyltransferase activity"/>
    <property type="evidence" value="ECO:0007669"/>
    <property type="project" value="InterPro"/>
</dbReference>
<feature type="domain" description="tRNA nucleotidyltransferase/poly(A) polymerase RNA and SrmB- binding" evidence="7">
    <location>
        <begin position="275"/>
        <end position="334"/>
    </location>
</feature>
<dbReference type="GO" id="GO:0003723">
    <property type="term" value="F:RNA binding"/>
    <property type="evidence" value="ECO:0007669"/>
    <property type="project" value="UniProtKB-KW"/>
</dbReference>
<evidence type="ECO:0000256" key="3">
    <source>
        <dbReference type="ARBA" id="ARBA00022741"/>
    </source>
</evidence>
<dbReference type="GO" id="GO:0000166">
    <property type="term" value="F:nucleotide binding"/>
    <property type="evidence" value="ECO:0007669"/>
    <property type="project" value="UniProtKB-KW"/>
</dbReference>
<keyword evidence="9" id="KW-1185">Reference proteome</keyword>
<dbReference type="InterPro" id="IPR032828">
    <property type="entry name" value="PolyA_RNA-bd"/>
</dbReference>
<evidence type="ECO:0008006" key="10">
    <source>
        <dbReference type="Google" id="ProtNLM"/>
    </source>
</evidence>
<protein>
    <recommendedName>
        <fullName evidence="10">Polynucleotide adenylyltransferase</fullName>
    </recommendedName>
</protein>
<proteinExistence type="inferred from homology"/>
<keyword evidence="2 4" id="KW-0808">Transferase</keyword>
<dbReference type="CDD" id="cd05398">
    <property type="entry name" value="NT_ClassII-CCAase"/>
    <property type="match status" value="1"/>
</dbReference>
<dbReference type="Gene3D" id="1.10.3090.10">
    <property type="entry name" value="cca-adding enzyme, domain 2"/>
    <property type="match status" value="1"/>
</dbReference>
<organism evidence="8 9">
    <name type="scientific">Pisum sativum</name>
    <name type="common">Garden pea</name>
    <name type="synonym">Lathyrus oleraceus</name>
    <dbReference type="NCBI Taxonomy" id="3888"/>
    <lineage>
        <taxon>Eukaryota</taxon>
        <taxon>Viridiplantae</taxon>
        <taxon>Streptophyta</taxon>
        <taxon>Embryophyta</taxon>
        <taxon>Tracheophyta</taxon>
        <taxon>Spermatophyta</taxon>
        <taxon>Magnoliopsida</taxon>
        <taxon>eudicotyledons</taxon>
        <taxon>Gunneridae</taxon>
        <taxon>Pentapetalae</taxon>
        <taxon>rosids</taxon>
        <taxon>fabids</taxon>
        <taxon>Fabales</taxon>
        <taxon>Fabaceae</taxon>
        <taxon>Papilionoideae</taxon>
        <taxon>50 kb inversion clade</taxon>
        <taxon>NPAAA clade</taxon>
        <taxon>Hologalegina</taxon>
        <taxon>IRL clade</taxon>
        <taxon>Fabeae</taxon>
        <taxon>Lathyrus</taxon>
    </lineage>
</organism>
<feature type="region of interest" description="Disordered" evidence="5">
    <location>
        <begin position="34"/>
        <end position="53"/>
    </location>
</feature>
<dbReference type="SUPFAM" id="SSF81891">
    <property type="entry name" value="Poly A polymerase C-terminal region-like"/>
    <property type="match status" value="1"/>
</dbReference>
<feature type="domain" description="Poly A polymerase head" evidence="6">
    <location>
        <begin position="89"/>
        <end position="216"/>
    </location>
</feature>
<dbReference type="Pfam" id="PF01743">
    <property type="entry name" value="PolyA_pol"/>
    <property type="match status" value="1"/>
</dbReference>
<dbReference type="PANTHER" id="PTHR43051:SF2">
    <property type="entry name" value="POLYNUCLEOTIDE ADENYLYLTRANSFERASE FAMILY PROTEIN-RELATED"/>
    <property type="match status" value="1"/>
</dbReference>
<dbReference type="GO" id="GO:0001680">
    <property type="term" value="P:tRNA 3'-terminal CCA addition"/>
    <property type="evidence" value="ECO:0007669"/>
    <property type="project" value="UniProtKB-ARBA"/>
</dbReference>
<dbReference type="Gene3D" id="3.30.460.10">
    <property type="entry name" value="Beta Polymerase, domain 2"/>
    <property type="match status" value="1"/>
</dbReference>
<comment type="similarity">
    <text evidence="1 4">Belongs to the tRNA nucleotidyltransferase/poly(A) polymerase family.</text>
</comment>
<sequence>MAIPTLNLVCKSNLHLRPLPFQCLRKVVPRSVPSVEPEESNRDSNRKQVNKKAPAWKKFNSKELGFRNSMITSPIKKVLNALKKKGYNVYLVGGCVRDLILMQTPKDFDIITSADLKEVMRTFSWCEIVGKRFPICHVHIDGIIVEVSSFYTATRGKPGRHFAHDIEAPKGCDKEDYLRWRNCLNRDFTINGFMFDPFAKIVYDYVGGMEDIIKAKVCMYLFDAAVSYISFFNQKFKLSIIILCKQVRTIAPAATSFQEDCARILRAIRITARLGFSISSETARSIKNLSYSVLRLDKGRLLMEMNYMLAYGSGEASLRLLWKLGLLDILLPFQALYFVRHGFRRRDKRTNMLLSFFFNLDKLLAPNRPCHSCLWVGILALHKSLSDEPRNPLVIAAFSLAVHNGGNLSEAVDIARRINKPHDIRFPELSDPYDLKAKALENEVLDLAESVKVSLLQMTSRRSVARAMTDYPQAPHSDIVFIPLGMYLKALSIFDCLKESGGKKFSSKKGRKIDYKSLARGDLLETRHLFARIVFDTVYPQSLGQS</sequence>
<gene>
    <name evidence="8" type="ORF">KIW84_071014</name>
</gene>
<evidence type="ECO:0000259" key="7">
    <source>
        <dbReference type="Pfam" id="PF12627"/>
    </source>
</evidence>
<dbReference type="PANTHER" id="PTHR43051">
    <property type="entry name" value="POLYNUCLEOTIDE ADENYLYLTRANSFERASE FAMILY PROTEIN"/>
    <property type="match status" value="1"/>
</dbReference>
<dbReference type="InterPro" id="IPR052191">
    <property type="entry name" value="tRNA_ntf/polyA_polymerase_I"/>
</dbReference>
<dbReference type="OrthoDB" id="445712at2759"/>
<evidence type="ECO:0000256" key="4">
    <source>
        <dbReference type="RuleBase" id="RU003953"/>
    </source>
</evidence>
<evidence type="ECO:0000313" key="8">
    <source>
        <dbReference type="EMBL" id="KAI5383868.1"/>
    </source>
</evidence>
<dbReference type="Gramene" id="Psat07G0101400-T1">
    <property type="protein sequence ID" value="KAI5383868.1"/>
    <property type="gene ID" value="KIW84_071014"/>
</dbReference>
<dbReference type="InterPro" id="IPR043519">
    <property type="entry name" value="NT_sf"/>
</dbReference>